<evidence type="ECO:0000256" key="9">
    <source>
        <dbReference type="ARBA" id="ARBA00023160"/>
    </source>
</evidence>
<feature type="binding site" evidence="11">
    <location>
        <begin position="13"/>
        <end position="16"/>
    </location>
    <ligand>
        <name>NADP(+)</name>
        <dbReference type="ChEBI" id="CHEBI:58349"/>
    </ligand>
</feature>
<dbReference type="InterPro" id="IPR036291">
    <property type="entry name" value="NAD(P)-bd_dom_sf"/>
</dbReference>
<dbReference type="UniPathway" id="UPA00094"/>
<proteinExistence type="inferred from homology"/>
<keyword evidence="7 12" id="KW-0560">Oxidoreductase</keyword>
<feature type="active site" description="Proton acceptor" evidence="10">
    <location>
        <position position="156"/>
    </location>
</feature>
<dbReference type="PRINTS" id="PR00080">
    <property type="entry name" value="SDRFAMILY"/>
</dbReference>
<reference evidence="14 15" key="1">
    <citation type="submission" date="2019-11" db="EMBL/GenBank/DDBJ databases">
        <title>Comparative genomics of hydrocarbon-degrading Desulfosarcina strains.</title>
        <authorList>
            <person name="Watanabe M."/>
            <person name="Kojima H."/>
            <person name="Fukui M."/>
        </authorList>
    </citation>
    <scope>NUCLEOTIDE SEQUENCE [LARGE SCALE GENOMIC DNA]</scope>
    <source>
        <strain evidence="14 15">PL12</strain>
    </source>
</reference>
<comment type="similarity">
    <text evidence="2 12">Belongs to the short-chain dehydrogenases/reductases (SDR) family.</text>
</comment>
<comment type="subunit">
    <text evidence="12">Homotetramer.</text>
</comment>
<organism evidence="14 15">
    <name type="scientific">Desulfosarcina alkanivorans</name>
    <dbReference type="NCBI Taxonomy" id="571177"/>
    <lineage>
        <taxon>Bacteria</taxon>
        <taxon>Pseudomonadati</taxon>
        <taxon>Thermodesulfobacteriota</taxon>
        <taxon>Desulfobacteria</taxon>
        <taxon>Desulfobacterales</taxon>
        <taxon>Desulfosarcinaceae</taxon>
        <taxon>Desulfosarcina</taxon>
    </lineage>
</organism>
<feature type="binding site" evidence="11">
    <location>
        <begin position="156"/>
        <end position="160"/>
    </location>
    <ligand>
        <name>NADP(+)</name>
        <dbReference type="ChEBI" id="CHEBI:58349"/>
    </ligand>
</feature>
<evidence type="ECO:0000256" key="5">
    <source>
        <dbReference type="ARBA" id="ARBA00022832"/>
    </source>
</evidence>
<dbReference type="InterPro" id="IPR002347">
    <property type="entry name" value="SDR_fam"/>
</dbReference>
<dbReference type="PANTHER" id="PTHR42879:SF2">
    <property type="entry name" value="3-OXOACYL-[ACYL-CARRIER-PROTEIN] REDUCTASE FABG"/>
    <property type="match status" value="1"/>
</dbReference>
<evidence type="ECO:0000313" key="14">
    <source>
        <dbReference type="EMBL" id="BBO69109.1"/>
    </source>
</evidence>
<dbReference type="SMART" id="SM00822">
    <property type="entry name" value="PKS_KR"/>
    <property type="match status" value="1"/>
</dbReference>
<keyword evidence="8 12" id="KW-0443">Lipid metabolism</keyword>
<keyword evidence="15" id="KW-1185">Reference proteome</keyword>
<dbReference type="EMBL" id="AP021874">
    <property type="protein sequence ID" value="BBO69109.1"/>
    <property type="molecule type" value="Genomic_DNA"/>
</dbReference>
<feature type="domain" description="Ketoreductase" evidence="13">
    <location>
        <begin position="7"/>
        <end position="192"/>
    </location>
</feature>
<keyword evidence="9 12" id="KW-0275">Fatty acid biosynthesis</keyword>
<dbReference type="EC" id="1.1.1.100" evidence="3 12"/>
<dbReference type="Pfam" id="PF13561">
    <property type="entry name" value="adh_short_C2"/>
    <property type="match status" value="1"/>
</dbReference>
<evidence type="ECO:0000256" key="6">
    <source>
        <dbReference type="ARBA" id="ARBA00022857"/>
    </source>
</evidence>
<evidence type="ECO:0000256" key="1">
    <source>
        <dbReference type="ARBA" id="ARBA00005194"/>
    </source>
</evidence>
<evidence type="ECO:0000256" key="8">
    <source>
        <dbReference type="ARBA" id="ARBA00023098"/>
    </source>
</evidence>
<dbReference type="InterPro" id="IPR057326">
    <property type="entry name" value="KR_dom"/>
</dbReference>
<comment type="pathway">
    <text evidence="1 12">Lipid metabolism; fatty acid biosynthesis.</text>
</comment>
<evidence type="ECO:0000256" key="7">
    <source>
        <dbReference type="ARBA" id="ARBA00023002"/>
    </source>
</evidence>
<evidence type="ECO:0000256" key="2">
    <source>
        <dbReference type="ARBA" id="ARBA00006484"/>
    </source>
</evidence>
<gene>
    <name evidence="14" type="ORF">DSCA_30390</name>
</gene>
<name>A0A5K7YML7_9BACT</name>
<evidence type="ECO:0000256" key="12">
    <source>
        <dbReference type="RuleBase" id="RU366074"/>
    </source>
</evidence>
<evidence type="ECO:0000256" key="10">
    <source>
        <dbReference type="PIRSR" id="PIRSR611284-1"/>
    </source>
</evidence>
<feature type="binding site" evidence="11">
    <location>
        <position position="39"/>
    </location>
    <ligand>
        <name>NADP(+)</name>
        <dbReference type="ChEBI" id="CHEBI:58349"/>
    </ligand>
</feature>
<dbReference type="PANTHER" id="PTHR42879">
    <property type="entry name" value="3-OXOACYL-(ACYL-CARRIER-PROTEIN) REDUCTASE"/>
    <property type="match status" value="1"/>
</dbReference>
<dbReference type="PRINTS" id="PR00081">
    <property type="entry name" value="GDHRDH"/>
</dbReference>
<dbReference type="KEGG" id="dalk:DSCA_30390"/>
<evidence type="ECO:0000256" key="3">
    <source>
        <dbReference type="ARBA" id="ARBA00012948"/>
    </source>
</evidence>
<feature type="binding site" evidence="11">
    <location>
        <position position="91"/>
    </location>
    <ligand>
        <name>NADP(+)</name>
        <dbReference type="ChEBI" id="CHEBI:58349"/>
    </ligand>
</feature>
<dbReference type="CDD" id="cd05333">
    <property type="entry name" value="BKR_SDR_c"/>
    <property type="match status" value="1"/>
</dbReference>
<keyword evidence="4 12" id="KW-0444">Lipid biosynthesis</keyword>
<dbReference type="InterPro" id="IPR020904">
    <property type="entry name" value="Sc_DH/Rdtase_CS"/>
</dbReference>
<dbReference type="Gene3D" id="3.40.50.720">
    <property type="entry name" value="NAD(P)-binding Rossmann-like Domain"/>
    <property type="match status" value="1"/>
</dbReference>
<evidence type="ECO:0000256" key="11">
    <source>
        <dbReference type="PIRSR" id="PIRSR611284-2"/>
    </source>
</evidence>
<evidence type="ECO:0000256" key="4">
    <source>
        <dbReference type="ARBA" id="ARBA00022516"/>
    </source>
</evidence>
<dbReference type="RefSeq" id="WP_155317188.1">
    <property type="nucleotide sequence ID" value="NZ_AP021874.1"/>
</dbReference>
<dbReference type="GO" id="GO:0004316">
    <property type="term" value="F:3-oxoacyl-[acyl-carrier-protein] reductase (NADPH) activity"/>
    <property type="evidence" value="ECO:0007669"/>
    <property type="project" value="UniProtKB-UniRule"/>
</dbReference>
<evidence type="ECO:0000313" key="15">
    <source>
        <dbReference type="Proteomes" id="UP000427906"/>
    </source>
</evidence>
<dbReference type="FunFam" id="3.40.50.720:FF:000037">
    <property type="entry name" value="3-oxoacyl-[acyl-carrier-protein] reductase FabG"/>
    <property type="match status" value="1"/>
</dbReference>
<feature type="binding site" evidence="11">
    <location>
        <position position="189"/>
    </location>
    <ligand>
        <name>NADP(+)</name>
        <dbReference type="ChEBI" id="CHEBI:58349"/>
    </ligand>
</feature>
<accession>A0A5K7YML7</accession>
<dbReference type="NCBIfam" id="NF005559">
    <property type="entry name" value="PRK07231.1"/>
    <property type="match status" value="1"/>
</dbReference>
<evidence type="ECO:0000259" key="13">
    <source>
        <dbReference type="SMART" id="SM00822"/>
    </source>
</evidence>
<dbReference type="NCBIfam" id="NF009466">
    <property type="entry name" value="PRK12826.1-2"/>
    <property type="match status" value="1"/>
</dbReference>
<keyword evidence="6 11" id="KW-0521">NADP</keyword>
<dbReference type="OrthoDB" id="9804774at2"/>
<dbReference type="InterPro" id="IPR050259">
    <property type="entry name" value="SDR"/>
</dbReference>
<dbReference type="GO" id="GO:0051287">
    <property type="term" value="F:NAD binding"/>
    <property type="evidence" value="ECO:0007669"/>
    <property type="project" value="UniProtKB-UniRule"/>
</dbReference>
<dbReference type="InterPro" id="IPR011284">
    <property type="entry name" value="3oxo_ACP_reduc"/>
</dbReference>
<dbReference type="PROSITE" id="PS00061">
    <property type="entry name" value="ADH_SHORT"/>
    <property type="match status" value="1"/>
</dbReference>
<sequence length="248" mass="25693">MTDTFERIVVVTGGSRGIGRAICAALSAPGTAVFFNYNTDLDAAETTAGEIAAAGGSAHFHQVDVASETAVADYLGTVLKKAGRIDVLVNNAGITRDGLLVRMKAADWDAVMDVNLKGTFNCMKVAAKAMMKQRYGRIINISSVVGVSGNPGQANYVAAKAGIIGLTKAVARELASRNITVNAVAPGYIDTDMTGDLNDKAKAAMIDQIPMGRIGTPEDIAGVVAFLASASADYITGQTIHVSGGMYM</sequence>
<keyword evidence="5 12" id="KW-0276">Fatty acid metabolism</keyword>
<comment type="catalytic activity">
    <reaction evidence="12">
        <text>a (3R)-hydroxyacyl-[ACP] + NADP(+) = a 3-oxoacyl-[ACP] + NADPH + H(+)</text>
        <dbReference type="Rhea" id="RHEA:17397"/>
        <dbReference type="Rhea" id="RHEA-COMP:9916"/>
        <dbReference type="Rhea" id="RHEA-COMP:9945"/>
        <dbReference type="ChEBI" id="CHEBI:15378"/>
        <dbReference type="ChEBI" id="CHEBI:57783"/>
        <dbReference type="ChEBI" id="CHEBI:58349"/>
        <dbReference type="ChEBI" id="CHEBI:78776"/>
        <dbReference type="ChEBI" id="CHEBI:78827"/>
        <dbReference type="EC" id="1.1.1.100"/>
    </reaction>
</comment>
<dbReference type="NCBIfam" id="TIGR01830">
    <property type="entry name" value="3oxo_ACP_reduc"/>
    <property type="match status" value="1"/>
</dbReference>
<comment type="function">
    <text evidence="12">Catalyzes the NADPH-dependent reduction of beta-ketoacyl-ACP substrates to beta-hydroxyacyl-ACP products, the first reductive step in the elongation cycle of fatty acid biosynthesis.</text>
</comment>
<protein>
    <recommendedName>
        <fullName evidence="3 12">3-oxoacyl-[acyl-carrier-protein] reductase</fullName>
        <ecNumber evidence="3 12">1.1.1.100</ecNumber>
    </recommendedName>
</protein>
<dbReference type="AlphaFoldDB" id="A0A5K7YML7"/>
<dbReference type="SUPFAM" id="SSF51735">
    <property type="entry name" value="NAD(P)-binding Rossmann-fold domains"/>
    <property type="match status" value="1"/>
</dbReference>
<dbReference type="GO" id="GO:0030497">
    <property type="term" value="P:fatty acid elongation"/>
    <property type="evidence" value="ECO:0007669"/>
    <property type="project" value="UniProtKB-ARBA"/>
</dbReference>
<dbReference type="Proteomes" id="UP000427906">
    <property type="component" value="Chromosome"/>
</dbReference>